<dbReference type="RefSeq" id="WP_191271397.1">
    <property type="nucleotide sequence ID" value="NZ_BNDS01000005.1"/>
</dbReference>
<keyword evidence="7 8" id="KW-0472">Membrane</keyword>
<organism evidence="9 10">
    <name type="scientific">Neobacillus kokaensis</name>
    <dbReference type="NCBI Taxonomy" id="2759023"/>
    <lineage>
        <taxon>Bacteria</taxon>
        <taxon>Bacillati</taxon>
        <taxon>Bacillota</taxon>
        <taxon>Bacilli</taxon>
        <taxon>Bacillales</taxon>
        <taxon>Bacillaceae</taxon>
        <taxon>Neobacillus</taxon>
    </lineage>
</organism>
<feature type="transmembrane region" description="Helical" evidence="8">
    <location>
        <begin position="339"/>
        <end position="357"/>
    </location>
</feature>
<feature type="transmembrane region" description="Helical" evidence="8">
    <location>
        <begin position="44"/>
        <end position="63"/>
    </location>
</feature>
<proteinExistence type="inferred from homology"/>
<dbReference type="PANTHER" id="PTHR34975">
    <property type="entry name" value="SPORE GERMINATION PROTEIN A2"/>
    <property type="match status" value="1"/>
</dbReference>
<evidence type="ECO:0000313" key="9">
    <source>
        <dbReference type="EMBL" id="GHH97985.1"/>
    </source>
</evidence>
<dbReference type="NCBIfam" id="TIGR00912">
    <property type="entry name" value="2A0309"/>
    <property type="match status" value="1"/>
</dbReference>
<feature type="transmembrane region" description="Helical" evidence="8">
    <location>
        <begin position="12"/>
        <end position="32"/>
    </location>
</feature>
<gene>
    <name evidence="9" type="primary">gerIB</name>
    <name evidence="9" type="ORF">AM1BK_15280</name>
</gene>
<evidence type="ECO:0000256" key="8">
    <source>
        <dbReference type="SAM" id="Phobius"/>
    </source>
</evidence>
<dbReference type="InterPro" id="IPR004761">
    <property type="entry name" value="Spore_GerAB"/>
</dbReference>
<evidence type="ECO:0000256" key="4">
    <source>
        <dbReference type="ARBA" id="ARBA00022544"/>
    </source>
</evidence>
<evidence type="ECO:0000256" key="2">
    <source>
        <dbReference type="ARBA" id="ARBA00007998"/>
    </source>
</evidence>
<evidence type="ECO:0000256" key="6">
    <source>
        <dbReference type="ARBA" id="ARBA00022989"/>
    </source>
</evidence>
<feature type="transmembrane region" description="Helical" evidence="8">
    <location>
        <begin position="149"/>
        <end position="168"/>
    </location>
</feature>
<sequence length="363" mass="42469">MSIQIKDEFRVSPFLVLFLVHGTQYGIGVLSFQRDVASIVGHDAWISVIITGVILHLLIWMMYSMLNKDKGDLITINQHTFGKWIGNLLSIFIIIFILSHTITVLRSYIEIVQVWMFPLLKTWPFALVILLAVYYIVTSGFRVVTGVSFLSVVLPFYLVFTFFVPIEFSNFRNLLPVFDHSFVEMARSIKTTALSFSGIEHILFFYPFIQKPESSQKWAHYGNLLTTSLYLLIMVVTLVFFEHEYLNSVIWPTLMLWKIIELPIVERFEIIGVTSWAVVMIPIICVMFWSASRGIKEIFKVKQKKALVLLLFICFMISCFLTEREMIQQFNKWQSEVSFFILLIYIPILFVCYHIRYKLRRKG</sequence>
<keyword evidence="5 8" id="KW-0812">Transmembrane</keyword>
<evidence type="ECO:0000256" key="7">
    <source>
        <dbReference type="ARBA" id="ARBA00023136"/>
    </source>
</evidence>
<comment type="similarity">
    <text evidence="2">Belongs to the amino acid-polyamine-organocation (APC) superfamily. Spore germination protein (SGP) (TC 2.A.3.9) family.</text>
</comment>
<dbReference type="Gene3D" id="1.20.1740.10">
    <property type="entry name" value="Amino acid/polyamine transporter I"/>
    <property type="match status" value="1"/>
</dbReference>
<dbReference type="PRINTS" id="PR00173">
    <property type="entry name" value="EDTRNSPORT"/>
</dbReference>
<feature type="transmembrane region" description="Helical" evidence="8">
    <location>
        <begin position="84"/>
        <end position="109"/>
    </location>
</feature>
<comment type="subcellular location">
    <subcellularLocation>
        <location evidence="1">Membrane</location>
        <topology evidence="1">Multi-pass membrane protein</topology>
    </subcellularLocation>
</comment>
<keyword evidence="3" id="KW-0813">Transport</keyword>
<reference evidence="9 10" key="1">
    <citation type="journal article" date="2022" name="Int. J. Syst. Evol. Microbiol.">
        <title>Neobacillus kokaensis sp. nov., isolated from soil.</title>
        <authorList>
            <person name="Yuki K."/>
            <person name="Matsubara H."/>
            <person name="Yamaguchi S."/>
        </authorList>
    </citation>
    <scope>NUCLEOTIDE SEQUENCE [LARGE SCALE GENOMIC DNA]</scope>
    <source>
        <strain evidence="9 10">LOB 377</strain>
    </source>
</reference>
<name>A0ABQ3MZ74_9BACI</name>
<evidence type="ECO:0000256" key="3">
    <source>
        <dbReference type="ARBA" id="ARBA00022448"/>
    </source>
</evidence>
<keyword evidence="10" id="KW-1185">Reference proteome</keyword>
<keyword evidence="6 8" id="KW-1133">Transmembrane helix</keyword>
<evidence type="ECO:0000256" key="1">
    <source>
        <dbReference type="ARBA" id="ARBA00004141"/>
    </source>
</evidence>
<evidence type="ECO:0000256" key="5">
    <source>
        <dbReference type="ARBA" id="ARBA00022692"/>
    </source>
</evidence>
<dbReference type="Proteomes" id="UP000637074">
    <property type="component" value="Unassembled WGS sequence"/>
</dbReference>
<feature type="transmembrane region" description="Helical" evidence="8">
    <location>
        <begin position="270"/>
        <end position="295"/>
    </location>
</feature>
<dbReference type="EMBL" id="BNDS01000005">
    <property type="protein sequence ID" value="GHH97985.1"/>
    <property type="molecule type" value="Genomic_DNA"/>
</dbReference>
<feature type="transmembrane region" description="Helical" evidence="8">
    <location>
        <begin position="307"/>
        <end position="327"/>
    </location>
</feature>
<dbReference type="PANTHER" id="PTHR34975:SF2">
    <property type="entry name" value="SPORE GERMINATION PROTEIN A2"/>
    <property type="match status" value="1"/>
</dbReference>
<comment type="caution">
    <text evidence="9">The sequence shown here is derived from an EMBL/GenBank/DDBJ whole genome shotgun (WGS) entry which is preliminary data.</text>
</comment>
<feature type="transmembrane region" description="Helical" evidence="8">
    <location>
        <begin position="188"/>
        <end position="209"/>
    </location>
</feature>
<evidence type="ECO:0000313" key="10">
    <source>
        <dbReference type="Proteomes" id="UP000637074"/>
    </source>
</evidence>
<feature type="transmembrane region" description="Helical" evidence="8">
    <location>
        <begin position="221"/>
        <end position="241"/>
    </location>
</feature>
<accession>A0ABQ3MZ74</accession>
<keyword evidence="4" id="KW-0309">Germination</keyword>
<protein>
    <submittedName>
        <fullName evidence="9">Germination protein XA</fullName>
    </submittedName>
</protein>
<feature type="transmembrane region" description="Helical" evidence="8">
    <location>
        <begin position="115"/>
        <end position="137"/>
    </location>
</feature>
<dbReference type="Pfam" id="PF03845">
    <property type="entry name" value="Spore_permease"/>
    <property type="match status" value="1"/>
</dbReference>